<evidence type="ECO:0000259" key="4">
    <source>
        <dbReference type="Pfam" id="PF03976"/>
    </source>
</evidence>
<dbReference type="GO" id="GO:0006797">
    <property type="term" value="P:polyphosphate metabolic process"/>
    <property type="evidence" value="ECO:0007669"/>
    <property type="project" value="InterPro"/>
</dbReference>
<feature type="domain" description="Polyphosphate kinase-2-related" evidence="4">
    <location>
        <begin position="28"/>
        <end position="253"/>
    </location>
</feature>
<evidence type="ECO:0000256" key="3">
    <source>
        <dbReference type="SAM" id="Coils"/>
    </source>
</evidence>
<proteinExistence type="predicted"/>
<dbReference type="EC" id="2.-.-.-" evidence="5"/>
<keyword evidence="1 5" id="KW-0808">Transferase</keyword>
<dbReference type="AlphaFoldDB" id="A0A3B1DWW2"/>
<dbReference type="PANTHER" id="PTHR34383:SF3">
    <property type="entry name" value="POLYPHOSPHATE:AMP PHOSPHOTRANSFERASE"/>
    <property type="match status" value="1"/>
</dbReference>
<protein>
    <submittedName>
        <fullName evidence="5">UDP-galactose-lipid carrier transferase</fullName>
        <ecNumber evidence="5">2.-.-.-</ecNumber>
    </submittedName>
</protein>
<dbReference type="InterPro" id="IPR022488">
    <property type="entry name" value="PPK2-related"/>
</dbReference>
<dbReference type="InterPro" id="IPR022300">
    <property type="entry name" value="PPK2-rel_1"/>
</dbReference>
<reference evidence="5" key="1">
    <citation type="submission" date="2018-06" db="EMBL/GenBank/DDBJ databases">
        <authorList>
            <person name="Zhirakovskaya E."/>
        </authorList>
    </citation>
    <scope>NUCLEOTIDE SEQUENCE</scope>
</reference>
<dbReference type="InterPro" id="IPR027417">
    <property type="entry name" value="P-loop_NTPase"/>
</dbReference>
<keyword evidence="3" id="KW-0175">Coiled coil</keyword>
<dbReference type="PANTHER" id="PTHR34383">
    <property type="entry name" value="POLYPHOSPHATE:AMP PHOSPHOTRANSFERASE-RELATED"/>
    <property type="match status" value="1"/>
</dbReference>
<dbReference type="SUPFAM" id="SSF52540">
    <property type="entry name" value="P-loop containing nucleoside triphosphate hydrolases"/>
    <property type="match status" value="1"/>
</dbReference>
<evidence type="ECO:0000313" key="5">
    <source>
        <dbReference type="EMBL" id="VAX40638.1"/>
    </source>
</evidence>
<keyword evidence="2" id="KW-0418">Kinase</keyword>
<accession>A0A3B1DWW2</accession>
<evidence type="ECO:0000256" key="2">
    <source>
        <dbReference type="ARBA" id="ARBA00022777"/>
    </source>
</evidence>
<dbReference type="InterPro" id="IPR016898">
    <property type="entry name" value="Polyphosphate_phosphotransfera"/>
</dbReference>
<feature type="coiled-coil region" evidence="3">
    <location>
        <begin position="22"/>
        <end position="49"/>
    </location>
</feature>
<organism evidence="5">
    <name type="scientific">hydrothermal vent metagenome</name>
    <dbReference type="NCBI Taxonomy" id="652676"/>
    <lineage>
        <taxon>unclassified sequences</taxon>
        <taxon>metagenomes</taxon>
        <taxon>ecological metagenomes</taxon>
    </lineage>
</organism>
<gene>
    <name evidence="5" type="ORF">MNBD_PLANCTO02-1409</name>
</gene>
<dbReference type="EMBL" id="UOGL01000468">
    <property type="protein sequence ID" value="VAX40638.1"/>
    <property type="molecule type" value="Genomic_DNA"/>
</dbReference>
<name>A0A3B1DWW2_9ZZZZ</name>
<evidence type="ECO:0000256" key="1">
    <source>
        <dbReference type="ARBA" id="ARBA00022679"/>
    </source>
</evidence>
<dbReference type="NCBIfam" id="TIGR03709">
    <property type="entry name" value="PPK2_rel_1"/>
    <property type="match status" value="1"/>
</dbReference>
<dbReference type="Pfam" id="PF03976">
    <property type="entry name" value="PPK2"/>
    <property type="match status" value="1"/>
</dbReference>
<dbReference type="PIRSF" id="PIRSF028756">
    <property type="entry name" value="PPK2_prd"/>
    <property type="match status" value="1"/>
</dbReference>
<dbReference type="GO" id="GO:0008976">
    <property type="term" value="F:polyphosphate kinase activity"/>
    <property type="evidence" value="ECO:0007669"/>
    <property type="project" value="InterPro"/>
</dbReference>
<sequence>MPTTHQLRLGDKFRLRSLPTRGKDFHDDRDEAEKEFKKLRKELVHWQEKLYSEGEQKLLILFQAMDAGGKDGTGRVVFQGVNPQGVCVTSFKKPSTLELAHDYLWRVHQAVPPKGMIGVFNRSHYEDVLVARVNHLVPKPVWQQRFEQINHFEKMLHDTGTTILKFFLHISKEEQGERLQERIDKPEKRWKFNKNDLSTRAQWDDYMEAYHDVLTRCTTKHAPWYVIPADQNWYRNLAVMKVIVDALRSMNPQFPEVDEDWEQVQIV</sequence>
<dbReference type="Gene3D" id="3.40.50.300">
    <property type="entry name" value="P-loop containing nucleotide triphosphate hydrolases"/>
    <property type="match status" value="1"/>
</dbReference>